<comment type="caution">
    <text evidence="4">The sequence shown here is derived from an EMBL/GenBank/DDBJ whole genome shotgun (WGS) entry which is preliminary data.</text>
</comment>
<organism evidence="4 5">
    <name type="scientific">Fredinandcohnia quinoae</name>
    <dbReference type="NCBI Taxonomy" id="2918902"/>
    <lineage>
        <taxon>Bacteria</taxon>
        <taxon>Bacillati</taxon>
        <taxon>Bacillota</taxon>
        <taxon>Bacilli</taxon>
        <taxon>Bacillales</taxon>
        <taxon>Bacillaceae</taxon>
        <taxon>Fredinandcohnia</taxon>
    </lineage>
</organism>
<dbReference type="PANTHER" id="PTHR43046">
    <property type="entry name" value="GDP-MANNOSE MANNOSYL HYDROLASE"/>
    <property type="match status" value="1"/>
</dbReference>
<keyword evidence="2 4" id="KW-0378">Hydrolase</keyword>
<dbReference type="SUPFAM" id="SSF55811">
    <property type="entry name" value="Nudix"/>
    <property type="match status" value="1"/>
</dbReference>
<gene>
    <name evidence="4" type="ORF">MJG50_21095</name>
</gene>
<dbReference type="Pfam" id="PF12535">
    <property type="entry name" value="Nudix_N"/>
    <property type="match status" value="1"/>
</dbReference>
<evidence type="ECO:0000259" key="3">
    <source>
        <dbReference type="PROSITE" id="PS51462"/>
    </source>
</evidence>
<evidence type="ECO:0000313" key="5">
    <source>
        <dbReference type="Proteomes" id="UP001431131"/>
    </source>
</evidence>
<name>A0AAW5ECV5_9BACI</name>
<proteinExistence type="predicted"/>
<keyword evidence="5" id="KW-1185">Reference proteome</keyword>
<dbReference type="EMBL" id="JAKTTI010000058">
    <property type="protein sequence ID" value="MCH1627837.1"/>
    <property type="molecule type" value="Genomic_DNA"/>
</dbReference>
<comment type="cofactor">
    <cofactor evidence="1">
        <name>Mg(2+)</name>
        <dbReference type="ChEBI" id="CHEBI:18420"/>
    </cofactor>
</comment>
<reference evidence="4" key="1">
    <citation type="submission" date="2022-02" db="EMBL/GenBank/DDBJ databases">
        <title>Fredinandcohnia quinoae sp. nov. isolated from Chenopodium quinoa seeds.</title>
        <authorList>
            <person name="Saati-Santamaria Z."/>
            <person name="Flores-Felix J.D."/>
            <person name="Igual J.M."/>
            <person name="Velazquez E."/>
            <person name="Garcia-Fraile P."/>
            <person name="Martinez-Molina E."/>
        </authorList>
    </citation>
    <scope>NUCLEOTIDE SEQUENCE</scope>
    <source>
        <strain evidence="4">SECRCQ15</strain>
    </source>
</reference>
<dbReference type="CDD" id="cd04672">
    <property type="entry name" value="NUDIX_CDP-Chase_like"/>
    <property type="match status" value="1"/>
</dbReference>
<feature type="domain" description="Nudix hydrolase" evidence="3">
    <location>
        <begin position="66"/>
        <end position="192"/>
    </location>
</feature>
<protein>
    <submittedName>
        <fullName evidence="4">NUDIX hydrolase</fullName>
    </submittedName>
</protein>
<dbReference type="RefSeq" id="WP_240257755.1">
    <property type="nucleotide sequence ID" value="NZ_JAKTTI010000058.1"/>
</dbReference>
<dbReference type="InterPro" id="IPR015797">
    <property type="entry name" value="NUDIX_hydrolase-like_dom_sf"/>
</dbReference>
<dbReference type="Gene3D" id="6.10.250.1120">
    <property type="match status" value="1"/>
</dbReference>
<dbReference type="Proteomes" id="UP001431131">
    <property type="component" value="Unassembled WGS sequence"/>
</dbReference>
<evidence type="ECO:0000256" key="2">
    <source>
        <dbReference type="ARBA" id="ARBA00022801"/>
    </source>
</evidence>
<dbReference type="Pfam" id="PF00293">
    <property type="entry name" value="NUDIX"/>
    <property type="match status" value="1"/>
</dbReference>
<dbReference type="PANTHER" id="PTHR43046:SF16">
    <property type="entry name" value="ADP-RIBOSE PYROPHOSPHATASE YJHB-RELATED"/>
    <property type="match status" value="1"/>
</dbReference>
<dbReference type="PROSITE" id="PS51462">
    <property type="entry name" value="NUDIX"/>
    <property type="match status" value="1"/>
</dbReference>
<dbReference type="AlphaFoldDB" id="A0AAW5ECV5"/>
<evidence type="ECO:0000313" key="4">
    <source>
        <dbReference type="EMBL" id="MCH1627837.1"/>
    </source>
</evidence>
<dbReference type="InterPro" id="IPR000086">
    <property type="entry name" value="NUDIX_hydrolase_dom"/>
</dbReference>
<dbReference type="Gene3D" id="3.90.79.10">
    <property type="entry name" value="Nucleoside Triphosphate Pyrophosphohydrolase"/>
    <property type="match status" value="1"/>
</dbReference>
<evidence type="ECO:0000256" key="1">
    <source>
        <dbReference type="ARBA" id="ARBA00001946"/>
    </source>
</evidence>
<accession>A0AAW5ECV5</accession>
<sequence length="205" mass="23438">MSLKWLEWAKQIQAISQSGLAYSKDVYDIERFKELRNISAEIITEFSNKNLEEVKSIFIKEEGYQTPKVDIRAVVFQDDKILLVKEKSDNGWTLPGGWADIGVSPSENAVKEVEEESGYIVKPKRVLAVLDRNMHPHTPHIYHIYKIFFECEIVGGEAKSSVETSDVGFFAKDALPELSVDRVTESQIVMLFECKGREYVEVLFN</sequence>
<dbReference type="InterPro" id="IPR059176">
    <property type="entry name" value="UDP-X_N"/>
</dbReference>
<dbReference type="GO" id="GO:0016787">
    <property type="term" value="F:hydrolase activity"/>
    <property type="evidence" value="ECO:0007669"/>
    <property type="project" value="UniProtKB-KW"/>
</dbReference>